<gene>
    <name evidence="2" type="ORF">PVAR5_6282</name>
</gene>
<keyword evidence="1" id="KW-0732">Signal</keyword>
<dbReference type="eggNOG" id="ENOG502SP0J">
    <property type="taxonomic scope" value="Eukaryota"/>
</dbReference>
<protein>
    <submittedName>
        <fullName evidence="2">Uncharacterized protein</fullName>
    </submittedName>
</protein>
<dbReference type="HOGENOM" id="CLU_100635_1_1_1"/>
<accession>V5G9M7</accession>
<evidence type="ECO:0000313" key="3">
    <source>
        <dbReference type="Proteomes" id="UP000018001"/>
    </source>
</evidence>
<organism evidence="2 3">
    <name type="scientific">Byssochlamys spectabilis (strain No. 5 / NBRC 109023)</name>
    <name type="common">Paecilomyces variotii</name>
    <dbReference type="NCBI Taxonomy" id="1356009"/>
    <lineage>
        <taxon>Eukaryota</taxon>
        <taxon>Fungi</taxon>
        <taxon>Dikarya</taxon>
        <taxon>Ascomycota</taxon>
        <taxon>Pezizomycotina</taxon>
        <taxon>Eurotiomycetes</taxon>
        <taxon>Eurotiomycetidae</taxon>
        <taxon>Eurotiales</taxon>
        <taxon>Thermoascaceae</taxon>
        <taxon>Paecilomyces</taxon>
    </lineage>
</organism>
<proteinExistence type="predicted"/>
<dbReference type="OrthoDB" id="5230873at2759"/>
<name>V5G9M7_BYSSN</name>
<feature type="chain" id="PRO_5004733400" evidence="1">
    <location>
        <begin position="20"/>
        <end position="186"/>
    </location>
</feature>
<dbReference type="InParanoid" id="V5G9M7"/>
<reference evidence="3" key="1">
    <citation type="journal article" date="2014" name="Genome Announc.">
        <title>Draft genome sequence of the formaldehyde-resistant fungus Byssochlamys spectabilis No. 5 (anamorph Paecilomyces variotii No. 5) (NBRC109023).</title>
        <authorList>
            <person name="Oka T."/>
            <person name="Ekino K."/>
            <person name="Fukuda K."/>
            <person name="Nomura Y."/>
        </authorList>
    </citation>
    <scope>NUCLEOTIDE SEQUENCE [LARGE SCALE GENOMIC DNA]</scope>
    <source>
        <strain evidence="3">No. 5 / NBRC 109023</strain>
    </source>
</reference>
<keyword evidence="3" id="KW-1185">Reference proteome</keyword>
<sequence length="186" mass="20389">MKFWHISALVSLHICIVSSVNTTPSRRIKRGAETNATLFAYGTNSSAWPIAYGLNDGLLYVTETPDNASADLTAVTWDLPAITDENWIVNATLMNGTSAGSLYIRPENNYAVGVLPMTRVANFNGTVSGFALFATQLVYNNNTELQAQFWARPTNTTGIYSLCWIVEQDQVENDSFPVVIKGVENS</sequence>
<dbReference type="AlphaFoldDB" id="V5G9M7"/>
<feature type="signal peptide" evidence="1">
    <location>
        <begin position="1"/>
        <end position="19"/>
    </location>
</feature>
<evidence type="ECO:0000313" key="2">
    <source>
        <dbReference type="EMBL" id="GAD97602.1"/>
    </source>
</evidence>
<dbReference type="EMBL" id="BAUL01000205">
    <property type="protein sequence ID" value="GAD97602.1"/>
    <property type="molecule type" value="Genomic_DNA"/>
</dbReference>
<comment type="caution">
    <text evidence="2">The sequence shown here is derived from an EMBL/GenBank/DDBJ whole genome shotgun (WGS) entry which is preliminary data.</text>
</comment>
<dbReference type="Proteomes" id="UP000018001">
    <property type="component" value="Unassembled WGS sequence"/>
</dbReference>
<evidence type="ECO:0000256" key="1">
    <source>
        <dbReference type="SAM" id="SignalP"/>
    </source>
</evidence>